<evidence type="ECO:0000259" key="4">
    <source>
        <dbReference type="Pfam" id="PF00534"/>
    </source>
</evidence>
<proteinExistence type="predicted"/>
<protein>
    <recommendedName>
        <fullName evidence="1">D-inositol 3-phosphate glycosyltransferase</fullName>
    </recommendedName>
</protein>
<keyword evidence="2" id="KW-0328">Glycosyltransferase</keyword>
<gene>
    <name evidence="6" type="ORF">FB468_2383</name>
</gene>
<dbReference type="Proteomes" id="UP000319094">
    <property type="component" value="Unassembled WGS sequence"/>
</dbReference>
<dbReference type="OrthoDB" id="4562574at2"/>
<dbReference type="InterPro" id="IPR001296">
    <property type="entry name" value="Glyco_trans_1"/>
</dbReference>
<dbReference type="InterPro" id="IPR028098">
    <property type="entry name" value="Glyco_trans_4-like_N"/>
</dbReference>
<dbReference type="SUPFAM" id="SSF53756">
    <property type="entry name" value="UDP-Glycosyltransferase/glycogen phosphorylase"/>
    <property type="match status" value="1"/>
</dbReference>
<dbReference type="InterPro" id="IPR050194">
    <property type="entry name" value="Glycosyltransferase_grp1"/>
</dbReference>
<dbReference type="GO" id="GO:1901137">
    <property type="term" value="P:carbohydrate derivative biosynthetic process"/>
    <property type="evidence" value="ECO:0007669"/>
    <property type="project" value="UniProtKB-ARBA"/>
</dbReference>
<dbReference type="RefSeq" id="WP_141887528.1">
    <property type="nucleotide sequence ID" value="NZ_BAAAUY010000011.1"/>
</dbReference>
<dbReference type="AlphaFoldDB" id="A0A542Y8G4"/>
<dbReference type="PANTHER" id="PTHR45947">
    <property type="entry name" value="SULFOQUINOVOSYL TRANSFERASE SQD2"/>
    <property type="match status" value="1"/>
</dbReference>
<evidence type="ECO:0000256" key="3">
    <source>
        <dbReference type="ARBA" id="ARBA00022679"/>
    </source>
</evidence>
<dbReference type="Pfam" id="PF00534">
    <property type="entry name" value="Glycos_transf_1"/>
    <property type="match status" value="1"/>
</dbReference>
<evidence type="ECO:0000256" key="1">
    <source>
        <dbReference type="ARBA" id="ARBA00021292"/>
    </source>
</evidence>
<evidence type="ECO:0000313" key="7">
    <source>
        <dbReference type="Proteomes" id="UP000319094"/>
    </source>
</evidence>
<keyword evidence="7" id="KW-1185">Reference proteome</keyword>
<dbReference type="EMBL" id="VFON01000001">
    <property type="protein sequence ID" value="TQL44327.1"/>
    <property type="molecule type" value="Genomic_DNA"/>
</dbReference>
<keyword evidence="3 6" id="KW-0808">Transferase</keyword>
<feature type="domain" description="Glycosyl transferase family 1" evidence="4">
    <location>
        <begin position="227"/>
        <end position="369"/>
    </location>
</feature>
<dbReference type="Pfam" id="PF13439">
    <property type="entry name" value="Glyco_transf_4"/>
    <property type="match status" value="1"/>
</dbReference>
<name>A0A542Y8G4_9MICO</name>
<dbReference type="STRING" id="55969.SD72_09795"/>
<organism evidence="6 7">
    <name type="scientific">Leucobacter komagatae</name>
    <dbReference type="NCBI Taxonomy" id="55969"/>
    <lineage>
        <taxon>Bacteria</taxon>
        <taxon>Bacillati</taxon>
        <taxon>Actinomycetota</taxon>
        <taxon>Actinomycetes</taxon>
        <taxon>Micrococcales</taxon>
        <taxon>Microbacteriaceae</taxon>
        <taxon>Leucobacter</taxon>
    </lineage>
</organism>
<feature type="domain" description="Glycosyltransferase subfamily 4-like N-terminal" evidence="5">
    <location>
        <begin position="15"/>
        <end position="221"/>
    </location>
</feature>
<dbReference type="Gene3D" id="3.40.50.2000">
    <property type="entry name" value="Glycogen Phosphorylase B"/>
    <property type="match status" value="2"/>
</dbReference>
<evidence type="ECO:0000256" key="2">
    <source>
        <dbReference type="ARBA" id="ARBA00022676"/>
    </source>
</evidence>
<accession>A0A542Y8G4</accession>
<evidence type="ECO:0000313" key="6">
    <source>
        <dbReference type="EMBL" id="TQL44327.1"/>
    </source>
</evidence>
<dbReference type="PANTHER" id="PTHR45947:SF3">
    <property type="entry name" value="SULFOQUINOVOSYL TRANSFERASE SQD2"/>
    <property type="match status" value="1"/>
</dbReference>
<comment type="caution">
    <text evidence="6">The sequence shown here is derived from an EMBL/GenBank/DDBJ whole genome shotgun (WGS) entry which is preliminary data.</text>
</comment>
<dbReference type="GO" id="GO:0016757">
    <property type="term" value="F:glycosyltransferase activity"/>
    <property type="evidence" value="ECO:0007669"/>
    <property type="project" value="UniProtKB-KW"/>
</dbReference>
<reference evidence="6 7" key="1">
    <citation type="submission" date="2019-06" db="EMBL/GenBank/DDBJ databases">
        <title>Sequencing the genomes of 1000 actinobacteria strains.</title>
        <authorList>
            <person name="Klenk H.-P."/>
        </authorList>
    </citation>
    <scope>NUCLEOTIDE SEQUENCE [LARGE SCALE GENOMIC DNA]</scope>
    <source>
        <strain evidence="6 7">DSM 8803</strain>
    </source>
</reference>
<sequence length="411" mass="44222">MHILIVTDQHPDSLGGVQVALRLQRRFLERAGHTVSIAAPALHRRGYEQAEQDRGSHINLPSMPITQDREYGLTWPGRRSDRALDRALAAREAAGEPPVDLVHIQGDFWGAMIGLRAAKRHALPVVFTMHNNVDEGTRAVTPLAPLAFAGLRAWRLVSVGRVPRAERERVSASDTGAWRYLAELTAGAALVTAPSGHFAAELERHGVSPLVGVTQGGVDDELIAEVRAVPRASRERPKLVWLGRMSGEKRVLEFVEALGRSGVNADVALHGAGLLLARVERRIEALGLGDRVRVAGPVPYEKALAAMRDADALVQTSIGFETQGLTPYEAAALGTPTVFCDANIAEDLAVTPSWLAPDASVDALAETLRVAVGELAERAGQLRVSPSEGERLLQSTKTAGMIALYERVLGR</sequence>
<evidence type="ECO:0000259" key="5">
    <source>
        <dbReference type="Pfam" id="PF13439"/>
    </source>
</evidence>